<proteinExistence type="predicted"/>
<evidence type="ECO:0000256" key="1">
    <source>
        <dbReference type="ARBA" id="ARBA00004141"/>
    </source>
</evidence>
<comment type="subcellular location">
    <subcellularLocation>
        <location evidence="1">Membrane</location>
        <topology evidence="1">Multi-pass membrane protein</topology>
    </subcellularLocation>
</comment>
<sequence length="126" mass="13560">MFILGSIASVSALNILGVRLLSSVNFTLIALQMVFIVLFIVLAFSEADLSPASLMKPLLVDAGDFSGLIAGAAVLCLAFLGFDAIATMAEEAADAKRYFAARDPDYRDLCRWHLCCRLLRRASGLS</sequence>
<dbReference type="GO" id="GO:0016020">
    <property type="term" value="C:membrane"/>
    <property type="evidence" value="ECO:0007669"/>
    <property type="project" value="UniProtKB-SubCell"/>
</dbReference>
<accession>A0A4U9W7Y8</accession>
<organism evidence="7">
    <name type="scientific">Serratia fonticola</name>
    <dbReference type="NCBI Taxonomy" id="47917"/>
    <lineage>
        <taxon>Bacteria</taxon>
        <taxon>Pseudomonadati</taxon>
        <taxon>Pseudomonadota</taxon>
        <taxon>Gammaproteobacteria</taxon>
        <taxon>Enterobacterales</taxon>
        <taxon>Yersiniaceae</taxon>
        <taxon>Serratia</taxon>
    </lineage>
</organism>
<keyword evidence="3 6" id="KW-0812">Transmembrane</keyword>
<dbReference type="InterPro" id="IPR002293">
    <property type="entry name" value="AA/rel_permease1"/>
</dbReference>
<dbReference type="Gene3D" id="1.20.1740.10">
    <property type="entry name" value="Amino acid/polyamine transporter I"/>
    <property type="match status" value="1"/>
</dbReference>
<evidence type="ECO:0000256" key="2">
    <source>
        <dbReference type="ARBA" id="ARBA00022448"/>
    </source>
</evidence>
<dbReference type="Pfam" id="PF13520">
    <property type="entry name" value="AA_permease_2"/>
    <property type="match status" value="1"/>
</dbReference>
<evidence type="ECO:0000256" key="4">
    <source>
        <dbReference type="ARBA" id="ARBA00022989"/>
    </source>
</evidence>
<name>A0A4U9W7Y8_SERFO</name>
<gene>
    <name evidence="7" type="primary">puuP_2</name>
    <name evidence="7" type="ORF">NCTC12965_06867</name>
</gene>
<evidence type="ECO:0000313" key="7">
    <source>
        <dbReference type="EMBL" id="VTR55005.1"/>
    </source>
</evidence>
<dbReference type="AlphaFoldDB" id="A0A4U9W7Y8"/>
<evidence type="ECO:0000256" key="5">
    <source>
        <dbReference type="ARBA" id="ARBA00023136"/>
    </source>
</evidence>
<evidence type="ECO:0000256" key="6">
    <source>
        <dbReference type="SAM" id="Phobius"/>
    </source>
</evidence>
<feature type="transmembrane region" description="Helical" evidence="6">
    <location>
        <begin position="65"/>
        <end position="89"/>
    </location>
</feature>
<keyword evidence="4 6" id="KW-1133">Transmembrane helix</keyword>
<evidence type="ECO:0000256" key="3">
    <source>
        <dbReference type="ARBA" id="ARBA00022692"/>
    </source>
</evidence>
<reference evidence="7" key="1">
    <citation type="submission" date="2019-05" db="EMBL/GenBank/DDBJ databases">
        <authorList>
            <consortium name="Pathogen Informatics"/>
        </authorList>
    </citation>
    <scope>NUCLEOTIDE SEQUENCE [LARGE SCALE GENOMIC DNA]</scope>
    <source>
        <strain evidence="7">NCTC12965</strain>
    </source>
</reference>
<protein>
    <submittedName>
        <fullName evidence="7">Putrescine importer PuuP</fullName>
    </submittedName>
</protein>
<keyword evidence="5 6" id="KW-0472">Membrane</keyword>
<dbReference type="PANTHER" id="PTHR43243:SF4">
    <property type="entry name" value="CATIONIC AMINO ACID TRANSPORTER 4"/>
    <property type="match status" value="1"/>
</dbReference>
<dbReference type="GO" id="GO:0015171">
    <property type="term" value="F:amino acid transmembrane transporter activity"/>
    <property type="evidence" value="ECO:0007669"/>
    <property type="project" value="TreeGrafter"/>
</dbReference>
<keyword evidence="2" id="KW-0813">Transport</keyword>
<dbReference type="EMBL" id="CABEEZ010000133">
    <property type="protein sequence ID" value="VTR55005.1"/>
    <property type="molecule type" value="Genomic_DNA"/>
</dbReference>
<dbReference type="PANTHER" id="PTHR43243">
    <property type="entry name" value="INNER MEMBRANE TRANSPORTER YGJI-RELATED"/>
    <property type="match status" value="1"/>
</dbReference>
<feature type="transmembrane region" description="Helical" evidence="6">
    <location>
        <begin position="20"/>
        <end position="45"/>
    </location>
</feature>